<dbReference type="PROSITE" id="PS51257">
    <property type="entry name" value="PROKAR_LIPOPROTEIN"/>
    <property type="match status" value="1"/>
</dbReference>
<dbReference type="Pfam" id="PF13343">
    <property type="entry name" value="SBP_bac_6"/>
    <property type="match status" value="1"/>
</dbReference>
<evidence type="ECO:0000313" key="5">
    <source>
        <dbReference type="EMBL" id="AFZ11828.1"/>
    </source>
</evidence>
<evidence type="ECO:0000256" key="2">
    <source>
        <dbReference type="ARBA" id="ARBA00022448"/>
    </source>
</evidence>
<evidence type="ECO:0000256" key="1">
    <source>
        <dbReference type="ARBA" id="ARBA00004418"/>
    </source>
</evidence>
<name>K9VUP1_9CYAN</name>
<gene>
    <name evidence="5" type="ORF">Cri9333_0913</name>
</gene>
<reference evidence="5 6" key="1">
    <citation type="submission" date="2012-06" db="EMBL/GenBank/DDBJ databases">
        <title>Finished chromosome of genome of Crinalium epipsammum PCC 9333.</title>
        <authorList>
            <consortium name="US DOE Joint Genome Institute"/>
            <person name="Gugger M."/>
            <person name="Coursin T."/>
            <person name="Rippka R."/>
            <person name="Tandeau De Marsac N."/>
            <person name="Huntemann M."/>
            <person name="Wei C.-L."/>
            <person name="Han J."/>
            <person name="Detter J.C."/>
            <person name="Han C."/>
            <person name="Tapia R."/>
            <person name="Davenport K."/>
            <person name="Daligault H."/>
            <person name="Erkkila T."/>
            <person name="Gu W."/>
            <person name="Munk A.C.C."/>
            <person name="Teshima H."/>
            <person name="Xu Y."/>
            <person name="Chain P."/>
            <person name="Chen A."/>
            <person name="Krypides N."/>
            <person name="Mavromatis K."/>
            <person name="Markowitz V."/>
            <person name="Szeto E."/>
            <person name="Ivanova N."/>
            <person name="Mikhailova N."/>
            <person name="Ovchinnikova G."/>
            <person name="Pagani I."/>
            <person name="Pati A."/>
            <person name="Goodwin L."/>
            <person name="Peters L."/>
            <person name="Pitluck S."/>
            <person name="Woyke T."/>
            <person name="Kerfeld C."/>
        </authorList>
    </citation>
    <scope>NUCLEOTIDE SEQUENCE [LARGE SCALE GENOMIC DNA]</scope>
    <source>
        <strain evidence="5 6">PCC 9333</strain>
    </source>
</reference>
<dbReference type="HOGENOM" id="CLU_026974_11_1_3"/>
<dbReference type="PATRIC" id="fig|1173022.3.peg.990"/>
<dbReference type="EMBL" id="CP003620">
    <property type="protein sequence ID" value="AFZ11828.1"/>
    <property type="molecule type" value="Genomic_DNA"/>
</dbReference>
<keyword evidence="2" id="KW-0813">Transport</keyword>
<organism evidence="5 6">
    <name type="scientific">Crinalium epipsammum PCC 9333</name>
    <dbReference type="NCBI Taxonomy" id="1173022"/>
    <lineage>
        <taxon>Bacteria</taxon>
        <taxon>Bacillati</taxon>
        <taxon>Cyanobacteriota</taxon>
        <taxon>Cyanophyceae</taxon>
        <taxon>Gomontiellales</taxon>
        <taxon>Gomontiellaceae</taxon>
        <taxon>Crinalium</taxon>
    </lineage>
</organism>
<dbReference type="GO" id="GO:0042597">
    <property type="term" value="C:periplasmic space"/>
    <property type="evidence" value="ECO:0007669"/>
    <property type="project" value="UniProtKB-SubCell"/>
</dbReference>
<keyword evidence="6" id="KW-1185">Reference proteome</keyword>
<dbReference type="Gene3D" id="3.40.190.10">
    <property type="entry name" value="Periplasmic binding protein-like II"/>
    <property type="match status" value="2"/>
</dbReference>
<dbReference type="eggNOG" id="COG0687">
    <property type="taxonomic scope" value="Bacteria"/>
</dbReference>
<dbReference type="InterPro" id="IPR001188">
    <property type="entry name" value="Sperm_putr-bd"/>
</dbReference>
<keyword evidence="3" id="KW-0732">Signal</keyword>
<evidence type="ECO:0000256" key="4">
    <source>
        <dbReference type="ARBA" id="ARBA00022764"/>
    </source>
</evidence>
<dbReference type="RefSeq" id="WP_015201950.1">
    <property type="nucleotide sequence ID" value="NC_019753.1"/>
</dbReference>
<dbReference type="PANTHER" id="PTHR30222:SF17">
    <property type="entry name" value="SPERMIDINE_PUTRESCINE-BINDING PERIPLASMIC PROTEIN"/>
    <property type="match status" value="1"/>
</dbReference>
<dbReference type="Proteomes" id="UP000010472">
    <property type="component" value="Chromosome"/>
</dbReference>
<dbReference type="PRINTS" id="PR00909">
    <property type="entry name" value="SPERMDNBNDNG"/>
</dbReference>
<dbReference type="CDD" id="cd13661">
    <property type="entry name" value="PBP2_PotD_PotF_like_1"/>
    <property type="match status" value="1"/>
</dbReference>
<evidence type="ECO:0000313" key="6">
    <source>
        <dbReference type="Proteomes" id="UP000010472"/>
    </source>
</evidence>
<accession>K9VUP1</accession>
<sequence>MKRRAFLTGAGTLALSQLVAGCQGSKTEILNIRLLRNSIPPQLLNEFRNTIKPSPKLNFAPIPQLKEILKSLETWKKPAEIQNNKLKIPFLSPKQPEIPDLVTLGDYWLESAIQQQLIQPIALDKLKNWQQMPKQWQELVQRNEQGQLDAAGKIWGAPYRWGSTVIAYRKDKFKSLGWTPTNWSDLWREECKGRISLLDQPREIIGLTLKHLGYSYNTTNLDEIKNLKDALKKLHQNVKLYSSDTYLQPLILGDTWLAVGWSTDVLKAIKSEPKIAAVVPQSGTALWADVWVRPKLASANSTSDTPNLQTLADQWIDFCWQPKSASAISIFTEAVSPVLINMDGNDIPKDLVKNQLLLPNKQIIQKSEFLHPLSKATEQQYLSLWQEIRNI</sequence>
<proteinExistence type="predicted"/>
<dbReference type="GO" id="GO:0015846">
    <property type="term" value="P:polyamine transport"/>
    <property type="evidence" value="ECO:0007669"/>
    <property type="project" value="InterPro"/>
</dbReference>
<keyword evidence="4" id="KW-0574">Periplasm</keyword>
<dbReference type="AlphaFoldDB" id="K9VUP1"/>
<dbReference type="PANTHER" id="PTHR30222">
    <property type="entry name" value="SPERMIDINE/PUTRESCINE-BINDING PERIPLASMIC PROTEIN"/>
    <property type="match status" value="1"/>
</dbReference>
<comment type="subcellular location">
    <subcellularLocation>
        <location evidence="1">Periplasm</location>
    </subcellularLocation>
</comment>
<dbReference type="STRING" id="1173022.Cri9333_0913"/>
<dbReference type="OrthoDB" id="503789at2"/>
<protein>
    <submittedName>
        <fullName evidence="5">Extracellular solute-binding protein family 1</fullName>
    </submittedName>
</protein>
<dbReference type="KEGG" id="cep:Cri9333_0913"/>
<evidence type="ECO:0000256" key="3">
    <source>
        <dbReference type="ARBA" id="ARBA00022729"/>
    </source>
</evidence>
<dbReference type="GO" id="GO:0019808">
    <property type="term" value="F:polyamine binding"/>
    <property type="evidence" value="ECO:0007669"/>
    <property type="project" value="InterPro"/>
</dbReference>
<dbReference type="SUPFAM" id="SSF53850">
    <property type="entry name" value="Periplasmic binding protein-like II"/>
    <property type="match status" value="1"/>
</dbReference>